<organism evidence="4 5">
    <name type="scientific">Apodospora peruviana</name>
    <dbReference type="NCBI Taxonomy" id="516989"/>
    <lineage>
        <taxon>Eukaryota</taxon>
        <taxon>Fungi</taxon>
        <taxon>Dikarya</taxon>
        <taxon>Ascomycota</taxon>
        <taxon>Pezizomycotina</taxon>
        <taxon>Sordariomycetes</taxon>
        <taxon>Sordariomycetidae</taxon>
        <taxon>Sordariales</taxon>
        <taxon>Lasiosphaeriaceae</taxon>
        <taxon>Apodospora</taxon>
    </lineage>
</organism>
<keyword evidence="5" id="KW-1185">Reference proteome</keyword>
<evidence type="ECO:0000313" key="5">
    <source>
        <dbReference type="Proteomes" id="UP001283341"/>
    </source>
</evidence>
<dbReference type="SUPFAM" id="SSF52821">
    <property type="entry name" value="Rhodanese/Cell cycle control phosphatase"/>
    <property type="match status" value="2"/>
</dbReference>
<accession>A0AAE0IGY2</accession>
<feature type="domain" description="Rhodanese" evidence="3">
    <location>
        <begin position="210"/>
        <end position="327"/>
    </location>
</feature>
<evidence type="ECO:0000259" key="3">
    <source>
        <dbReference type="PROSITE" id="PS50206"/>
    </source>
</evidence>
<comment type="caution">
    <text evidence="4">The sequence shown here is derived from an EMBL/GenBank/DDBJ whole genome shotgun (WGS) entry which is preliminary data.</text>
</comment>
<dbReference type="Proteomes" id="UP001283341">
    <property type="component" value="Unassembled WGS sequence"/>
</dbReference>
<dbReference type="EMBL" id="JAUEDM010000002">
    <property type="protein sequence ID" value="KAK3324940.1"/>
    <property type="molecule type" value="Genomic_DNA"/>
</dbReference>
<dbReference type="SMART" id="SM00450">
    <property type="entry name" value="RHOD"/>
    <property type="match status" value="2"/>
</dbReference>
<protein>
    <submittedName>
        <fullName evidence="4">Rhodanese-like domain-containing protein</fullName>
    </submittedName>
</protein>
<keyword evidence="1" id="KW-0677">Repeat</keyword>
<gene>
    <name evidence="4" type="ORF">B0H66DRAFT_107613</name>
</gene>
<dbReference type="PANTHER" id="PTHR43855:SF1">
    <property type="entry name" value="THIOSULFATE SULFURTRANSFERASE"/>
    <property type="match status" value="1"/>
</dbReference>
<evidence type="ECO:0000256" key="2">
    <source>
        <dbReference type="SAM" id="SignalP"/>
    </source>
</evidence>
<dbReference type="InterPro" id="IPR001763">
    <property type="entry name" value="Rhodanese-like_dom"/>
</dbReference>
<proteinExistence type="predicted"/>
<feature type="domain" description="Rhodanese" evidence="3">
    <location>
        <begin position="59"/>
        <end position="178"/>
    </location>
</feature>
<sequence>MIGSLTALAGIFAGAAIAAPSSAVPESQLTERTITPLACYIFTDIVSPWWLNKCKPHLDLVVIDLRSADEYAAGHIPGSVSLPFEPVSAWSVMGPGDLLLEMPPSAAVFASLGAAGVSNPNPATKIVLVNGVGVPSFPQAASPRVATTLKYAGISEGRVSVLDGGFPGWLSENLPTTTVVPVPVAKTYTAAEDRSFLVDINYVKANLNKKAQGIYLIDGRDESVYNGSVLEEWALKAGHIPSAVSLPAKNVWNADGSWKSPLELLAQVRGAVGYNVGRTYGKIIVYCGVGGYASTWYFTLTRILGFENVVMYDGSAQEWSQYYDMEL</sequence>
<dbReference type="Gene3D" id="3.40.250.10">
    <property type="entry name" value="Rhodanese-like domain"/>
    <property type="match status" value="2"/>
</dbReference>
<dbReference type="Pfam" id="PF00581">
    <property type="entry name" value="Rhodanese"/>
    <property type="match status" value="2"/>
</dbReference>
<keyword evidence="2" id="KW-0732">Signal</keyword>
<dbReference type="InterPro" id="IPR036873">
    <property type="entry name" value="Rhodanese-like_dom_sf"/>
</dbReference>
<evidence type="ECO:0000256" key="1">
    <source>
        <dbReference type="ARBA" id="ARBA00022737"/>
    </source>
</evidence>
<dbReference type="PROSITE" id="PS50206">
    <property type="entry name" value="RHODANESE_3"/>
    <property type="match status" value="2"/>
</dbReference>
<feature type="chain" id="PRO_5042055475" evidence="2">
    <location>
        <begin position="24"/>
        <end position="327"/>
    </location>
</feature>
<name>A0AAE0IGY2_9PEZI</name>
<reference evidence="4" key="1">
    <citation type="journal article" date="2023" name="Mol. Phylogenet. Evol.">
        <title>Genome-scale phylogeny and comparative genomics of the fungal order Sordariales.</title>
        <authorList>
            <person name="Hensen N."/>
            <person name="Bonometti L."/>
            <person name="Westerberg I."/>
            <person name="Brannstrom I.O."/>
            <person name="Guillou S."/>
            <person name="Cros-Aarteil S."/>
            <person name="Calhoun S."/>
            <person name="Haridas S."/>
            <person name="Kuo A."/>
            <person name="Mondo S."/>
            <person name="Pangilinan J."/>
            <person name="Riley R."/>
            <person name="LaButti K."/>
            <person name="Andreopoulos B."/>
            <person name="Lipzen A."/>
            <person name="Chen C."/>
            <person name="Yan M."/>
            <person name="Daum C."/>
            <person name="Ng V."/>
            <person name="Clum A."/>
            <person name="Steindorff A."/>
            <person name="Ohm R.A."/>
            <person name="Martin F."/>
            <person name="Silar P."/>
            <person name="Natvig D.O."/>
            <person name="Lalanne C."/>
            <person name="Gautier V."/>
            <person name="Ament-Velasquez S.L."/>
            <person name="Kruys A."/>
            <person name="Hutchinson M.I."/>
            <person name="Powell A.J."/>
            <person name="Barry K."/>
            <person name="Miller A.N."/>
            <person name="Grigoriev I.V."/>
            <person name="Debuchy R."/>
            <person name="Gladieux P."/>
            <person name="Hiltunen Thoren M."/>
            <person name="Johannesson H."/>
        </authorList>
    </citation>
    <scope>NUCLEOTIDE SEQUENCE</scope>
    <source>
        <strain evidence="4">CBS 118394</strain>
    </source>
</reference>
<feature type="signal peptide" evidence="2">
    <location>
        <begin position="1"/>
        <end position="23"/>
    </location>
</feature>
<dbReference type="PANTHER" id="PTHR43855">
    <property type="entry name" value="THIOSULFATE SULFURTRANSFERASE"/>
    <property type="match status" value="1"/>
</dbReference>
<reference evidence="4" key="2">
    <citation type="submission" date="2023-06" db="EMBL/GenBank/DDBJ databases">
        <authorList>
            <consortium name="Lawrence Berkeley National Laboratory"/>
            <person name="Haridas S."/>
            <person name="Hensen N."/>
            <person name="Bonometti L."/>
            <person name="Westerberg I."/>
            <person name="Brannstrom I.O."/>
            <person name="Guillou S."/>
            <person name="Cros-Aarteil S."/>
            <person name="Calhoun S."/>
            <person name="Kuo A."/>
            <person name="Mondo S."/>
            <person name="Pangilinan J."/>
            <person name="Riley R."/>
            <person name="Labutti K."/>
            <person name="Andreopoulos B."/>
            <person name="Lipzen A."/>
            <person name="Chen C."/>
            <person name="Yanf M."/>
            <person name="Daum C."/>
            <person name="Ng V."/>
            <person name="Clum A."/>
            <person name="Steindorff A."/>
            <person name="Ohm R."/>
            <person name="Martin F."/>
            <person name="Silar P."/>
            <person name="Natvig D."/>
            <person name="Lalanne C."/>
            <person name="Gautier V."/>
            <person name="Ament-Velasquez S.L."/>
            <person name="Kruys A."/>
            <person name="Hutchinson M.I."/>
            <person name="Powell A.J."/>
            <person name="Barry K."/>
            <person name="Miller A.N."/>
            <person name="Grigoriev I.V."/>
            <person name="Debuchy R."/>
            <person name="Gladieux P."/>
            <person name="Thoren M.H."/>
            <person name="Johannesson H."/>
        </authorList>
    </citation>
    <scope>NUCLEOTIDE SEQUENCE</scope>
    <source>
        <strain evidence="4">CBS 118394</strain>
    </source>
</reference>
<evidence type="ECO:0000313" key="4">
    <source>
        <dbReference type="EMBL" id="KAK3324940.1"/>
    </source>
</evidence>
<dbReference type="AlphaFoldDB" id="A0AAE0IGY2"/>
<dbReference type="InterPro" id="IPR051126">
    <property type="entry name" value="Thiosulfate_sulfurtransferase"/>
</dbReference>